<gene>
    <name evidence="2" type="ORF">AMORRO_LOCUS6574</name>
</gene>
<dbReference type="OrthoDB" id="3219396at2759"/>
<feature type="domain" description="F-box" evidence="1">
    <location>
        <begin position="102"/>
        <end position="148"/>
    </location>
</feature>
<name>A0A9N9G2U1_9GLOM</name>
<dbReference type="PANTHER" id="PTHR46731">
    <property type="entry name" value="F-BOX ONLY PROTEIN 15"/>
    <property type="match status" value="1"/>
</dbReference>
<dbReference type="GO" id="GO:0019005">
    <property type="term" value="C:SCF ubiquitin ligase complex"/>
    <property type="evidence" value="ECO:0007669"/>
    <property type="project" value="TreeGrafter"/>
</dbReference>
<dbReference type="InterPro" id="IPR036047">
    <property type="entry name" value="F-box-like_dom_sf"/>
</dbReference>
<accession>A0A9N9G2U1</accession>
<evidence type="ECO:0000313" key="2">
    <source>
        <dbReference type="EMBL" id="CAG8573303.1"/>
    </source>
</evidence>
<dbReference type="InterPro" id="IPR001810">
    <property type="entry name" value="F-box_dom"/>
</dbReference>
<evidence type="ECO:0000259" key="1">
    <source>
        <dbReference type="PROSITE" id="PS50181"/>
    </source>
</evidence>
<dbReference type="Gene3D" id="1.20.1280.50">
    <property type="match status" value="1"/>
</dbReference>
<dbReference type="EMBL" id="CAJVPV010004425">
    <property type="protein sequence ID" value="CAG8573303.1"/>
    <property type="molecule type" value="Genomic_DNA"/>
</dbReference>
<protein>
    <submittedName>
        <fullName evidence="2">14502_t:CDS:1</fullName>
    </submittedName>
</protein>
<sequence length="457" mass="52958">MQRLDGLAIVYYPPTTSRKRLHFKTWPAQYQMRRRPFLEESLIAQQQLYNTNDQACTSDQSNTDTHQNVDVITPRSEGGRLSASAVLSRPSSSHGERSVAGKDGFSKVPHEIMMNILEHLEPTEIISLSMVNKKLRYHTQDNYLWKQILLNEYGDVSVQEESMQVNTVNTKGKWKKSKSTRKQVSENPDWRKVFMRLSTVNVSTKTAIFKGHPGSFYKYRNFDYKDNDIRDTSNVPPGVYDVIWCMRIEKSSLKPIVIFNTDIWLRHNIYLSSYERESKFYYAPNSDDFTHMIDKGWFNFRLPFKVVIARKEQSVDYRYQVHTAINCYLEDEQNIGKSSSKTKNKGPFSVDSVCLRPHIAYDPIRTSSAFEENYLLPESPLPVEIDSNNHILDESVYSDNEYSEYDAQASINEDVRSCADIGSDEHDKKRWSRGSIGKKDYIKKMLLCSGSPDVYVE</sequence>
<keyword evidence="3" id="KW-1185">Reference proteome</keyword>
<dbReference type="SMART" id="SM00256">
    <property type="entry name" value="FBOX"/>
    <property type="match status" value="1"/>
</dbReference>
<organism evidence="2 3">
    <name type="scientific">Acaulospora morrowiae</name>
    <dbReference type="NCBI Taxonomy" id="94023"/>
    <lineage>
        <taxon>Eukaryota</taxon>
        <taxon>Fungi</taxon>
        <taxon>Fungi incertae sedis</taxon>
        <taxon>Mucoromycota</taxon>
        <taxon>Glomeromycotina</taxon>
        <taxon>Glomeromycetes</taxon>
        <taxon>Diversisporales</taxon>
        <taxon>Acaulosporaceae</taxon>
        <taxon>Acaulospora</taxon>
    </lineage>
</organism>
<dbReference type="PROSITE" id="PS50181">
    <property type="entry name" value="FBOX"/>
    <property type="match status" value="1"/>
</dbReference>
<reference evidence="2" key="1">
    <citation type="submission" date="2021-06" db="EMBL/GenBank/DDBJ databases">
        <authorList>
            <person name="Kallberg Y."/>
            <person name="Tangrot J."/>
            <person name="Rosling A."/>
        </authorList>
    </citation>
    <scope>NUCLEOTIDE SEQUENCE</scope>
    <source>
        <strain evidence="2">CL551</strain>
    </source>
</reference>
<comment type="caution">
    <text evidence="2">The sequence shown here is derived from an EMBL/GenBank/DDBJ whole genome shotgun (WGS) entry which is preliminary data.</text>
</comment>
<dbReference type="AlphaFoldDB" id="A0A9N9G2U1"/>
<proteinExistence type="predicted"/>
<dbReference type="PANTHER" id="PTHR46731:SF1">
    <property type="entry name" value="F-BOX ONLY PROTEIN 15"/>
    <property type="match status" value="1"/>
</dbReference>
<dbReference type="Pfam" id="PF12937">
    <property type="entry name" value="F-box-like"/>
    <property type="match status" value="1"/>
</dbReference>
<dbReference type="SUPFAM" id="SSF81383">
    <property type="entry name" value="F-box domain"/>
    <property type="match status" value="1"/>
</dbReference>
<dbReference type="Proteomes" id="UP000789342">
    <property type="component" value="Unassembled WGS sequence"/>
</dbReference>
<evidence type="ECO:0000313" key="3">
    <source>
        <dbReference type="Proteomes" id="UP000789342"/>
    </source>
</evidence>